<dbReference type="STRING" id="1802661.A2649_01425"/>
<keyword evidence="1" id="KW-1133">Transmembrane helix</keyword>
<protein>
    <submittedName>
        <fullName evidence="2">Uncharacterized protein</fullName>
    </submittedName>
</protein>
<gene>
    <name evidence="2" type="ORF">A2649_01425</name>
</gene>
<comment type="caution">
    <text evidence="2">The sequence shown here is derived from an EMBL/GenBank/DDBJ whole genome shotgun (WGS) entry which is preliminary data.</text>
</comment>
<sequence>MNLLEKQLDFHLVLALIAIFGVAISLSLQFHQANTEFEILNASIYSVVRSQERDLRENASVDQELNELGKLLDELDLN</sequence>
<evidence type="ECO:0000313" key="3">
    <source>
        <dbReference type="Proteomes" id="UP000176893"/>
    </source>
</evidence>
<feature type="transmembrane region" description="Helical" evidence="1">
    <location>
        <begin position="12"/>
        <end position="30"/>
    </location>
</feature>
<name>A0A1F8EG50_9BACT</name>
<evidence type="ECO:0000313" key="2">
    <source>
        <dbReference type="EMBL" id="OGM99005.1"/>
    </source>
</evidence>
<accession>A0A1F8EG50</accession>
<keyword evidence="1" id="KW-0812">Transmembrane</keyword>
<dbReference type="AlphaFoldDB" id="A0A1F8EG50"/>
<dbReference type="EMBL" id="MGJB01000006">
    <property type="protein sequence ID" value="OGM99005.1"/>
    <property type="molecule type" value="Genomic_DNA"/>
</dbReference>
<dbReference type="Proteomes" id="UP000176893">
    <property type="component" value="Unassembled WGS sequence"/>
</dbReference>
<keyword evidence="1" id="KW-0472">Membrane</keyword>
<organism evidence="2 3">
    <name type="scientific">Candidatus Yanofskybacteria bacterium RIFCSPHIGHO2_01_FULL_41_26</name>
    <dbReference type="NCBI Taxonomy" id="1802661"/>
    <lineage>
        <taxon>Bacteria</taxon>
        <taxon>Candidatus Yanofskyibacteriota</taxon>
    </lineage>
</organism>
<reference evidence="2 3" key="1">
    <citation type="journal article" date="2016" name="Nat. Commun.">
        <title>Thousands of microbial genomes shed light on interconnected biogeochemical processes in an aquifer system.</title>
        <authorList>
            <person name="Anantharaman K."/>
            <person name="Brown C.T."/>
            <person name="Hug L.A."/>
            <person name="Sharon I."/>
            <person name="Castelle C.J."/>
            <person name="Probst A.J."/>
            <person name="Thomas B.C."/>
            <person name="Singh A."/>
            <person name="Wilkins M.J."/>
            <person name="Karaoz U."/>
            <person name="Brodie E.L."/>
            <person name="Williams K.H."/>
            <person name="Hubbard S.S."/>
            <person name="Banfield J.F."/>
        </authorList>
    </citation>
    <scope>NUCLEOTIDE SEQUENCE [LARGE SCALE GENOMIC DNA]</scope>
</reference>
<proteinExistence type="predicted"/>
<evidence type="ECO:0000256" key="1">
    <source>
        <dbReference type="SAM" id="Phobius"/>
    </source>
</evidence>